<evidence type="ECO:0000256" key="1">
    <source>
        <dbReference type="ARBA" id="ARBA00004123"/>
    </source>
</evidence>
<comment type="caution">
    <text evidence="5">The sequence shown here is derived from an EMBL/GenBank/DDBJ whole genome shotgun (WGS) entry which is preliminary data.</text>
</comment>
<evidence type="ECO:0000256" key="2">
    <source>
        <dbReference type="ARBA" id="ARBA00023242"/>
    </source>
</evidence>
<dbReference type="SUPFAM" id="SSF54160">
    <property type="entry name" value="Chromo domain-like"/>
    <property type="match status" value="1"/>
</dbReference>
<evidence type="ECO:0000256" key="3">
    <source>
        <dbReference type="SAM" id="MobiDB-lite"/>
    </source>
</evidence>
<organism evidence="5 6">
    <name type="scientific">Phytophthora fragariaefolia</name>
    <dbReference type="NCBI Taxonomy" id="1490495"/>
    <lineage>
        <taxon>Eukaryota</taxon>
        <taxon>Sar</taxon>
        <taxon>Stramenopiles</taxon>
        <taxon>Oomycota</taxon>
        <taxon>Peronosporomycetes</taxon>
        <taxon>Peronosporales</taxon>
        <taxon>Peronosporaceae</taxon>
        <taxon>Phytophthora</taxon>
    </lineage>
</organism>
<protein>
    <submittedName>
        <fullName evidence="5">Unnamed protein product</fullName>
    </submittedName>
</protein>
<dbReference type="InterPro" id="IPR000953">
    <property type="entry name" value="Chromo/chromo_shadow_dom"/>
</dbReference>
<dbReference type="PROSITE" id="PS50013">
    <property type="entry name" value="CHROMO_2"/>
    <property type="match status" value="1"/>
</dbReference>
<dbReference type="OrthoDB" id="273092at2759"/>
<feature type="region of interest" description="Disordered" evidence="3">
    <location>
        <begin position="147"/>
        <end position="168"/>
    </location>
</feature>
<dbReference type="Gene3D" id="2.40.50.40">
    <property type="match status" value="1"/>
</dbReference>
<keyword evidence="2" id="KW-0539">Nucleus</keyword>
<reference evidence="5" key="1">
    <citation type="submission" date="2023-04" db="EMBL/GenBank/DDBJ databases">
        <title>Phytophthora fragariaefolia NBRC 109709.</title>
        <authorList>
            <person name="Ichikawa N."/>
            <person name="Sato H."/>
            <person name="Tonouchi N."/>
        </authorList>
    </citation>
    <scope>NUCLEOTIDE SEQUENCE</scope>
    <source>
        <strain evidence="5">NBRC 109709</strain>
    </source>
</reference>
<name>A0A9W6TZ58_9STRA</name>
<dbReference type="InterPro" id="IPR016197">
    <property type="entry name" value="Chromo-like_dom_sf"/>
</dbReference>
<gene>
    <name evidence="5" type="ORF">Pfra01_000327700</name>
</gene>
<feature type="compositionally biased region" description="Basic and acidic residues" evidence="3">
    <location>
        <begin position="147"/>
        <end position="157"/>
    </location>
</feature>
<evidence type="ECO:0000313" key="5">
    <source>
        <dbReference type="EMBL" id="GMF22395.1"/>
    </source>
</evidence>
<keyword evidence="6" id="KW-1185">Reference proteome</keyword>
<dbReference type="AlphaFoldDB" id="A0A9W6TZ58"/>
<evidence type="ECO:0000259" key="4">
    <source>
        <dbReference type="PROSITE" id="PS50013"/>
    </source>
</evidence>
<dbReference type="PROSITE" id="PS00598">
    <property type="entry name" value="CHROMO_1"/>
    <property type="match status" value="1"/>
</dbReference>
<feature type="domain" description="Chromo" evidence="4">
    <location>
        <begin position="1"/>
        <end position="49"/>
    </location>
</feature>
<evidence type="ECO:0000313" key="6">
    <source>
        <dbReference type="Proteomes" id="UP001165121"/>
    </source>
</evidence>
<dbReference type="InterPro" id="IPR023780">
    <property type="entry name" value="Chromo_domain"/>
</dbReference>
<accession>A0A9W6TZ58</accession>
<proteinExistence type="predicted"/>
<dbReference type="InterPro" id="IPR023779">
    <property type="entry name" value="Chromodomain_CS"/>
</dbReference>
<dbReference type="EMBL" id="BSXT01000250">
    <property type="protein sequence ID" value="GMF22395.1"/>
    <property type="molecule type" value="Genomic_DNA"/>
</dbReference>
<feature type="region of interest" description="Disordered" evidence="3">
    <location>
        <begin position="93"/>
        <end position="115"/>
    </location>
</feature>
<dbReference type="GO" id="GO:0005634">
    <property type="term" value="C:nucleus"/>
    <property type="evidence" value="ECO:0007669"/>
    <property type="project" value="UniProtKB-SubCell"/>
</dbReference>
<sequence>MDATATSSRTRGTETYYPVRWLGFPPAEDTWEPCEHMMEDIADVVKEYEVALALIFNAGSLEHKHDLLSVIAQAFPRHRSLGNDAAVVTGISDEVPAKSRGARRRDKSNDDHTRGIDMDVSAATRPLRRSPIIAPCSHPVVPASRVREGVGTTDRRLTRPNLPSGPADAMDCQLSTQCLRCVRPLPRCSLQPLSCYDSTHRE</sequence>
<dbReference type="CDD" id="cd00024">
    <property type="entry name" value="CD_CSD"/>
    <property type="match status" value="1"/>
</dbReference>
<comment type="subcellular location">
    <subcellularLocation>
        <location evidence="1">Nucleus</location>
    </subcellularLocation>
</comment>
<dbReference type="Pfam" id="PF00385">
    <property type="entry name" value="Chromo"/>
    <property type="match status" value="1"/>
</dbReference>
<dbReference type="Proteomes" id="UP001165121">
    <property type="component" value="Unassembled WGS sequence"/>
</dbReference>